<evidence type="ECO:0000256" key="3">
    <source>
        <dbReference type="ARBA" id="ARBA00022840"/>
    </source>
</evidence>
<keyword evidence="6" id="KW-0009">Actin-binding</keyword>
<accession>F7HTN5</accession>
<dbReference type="HOGENOM" id="CLU_013794_0_0_1"/>
<dbReference type="Gene3D" id="1.20.120.720">
    <property type="entry name" value="Myosin VI head, motor domain, U50 subdomain"/>
    <property type="match status" value="1"/>
</dbReference>
<keyword evidence="10" id="KW-1185">Reference proteome</keyword>
<feature type="compositionally biased region" description="Polar residues" evidence="7">
    <location>
        <begin position="839"/>
        <end position="852"/>
    </location>
</feature>
<dbReference type="GO" id="GO:0005524">
    <property type="term" value="F:ATP binding"/>
    <property type="evidence" value="ECO:0007669"/>
    <property type="project" value="UniProtKB-KW"/>
</dbReference>
<dbReference type="Ensembl" id="ENSMMUT00000029874.4">
    <property type="protein sequence ID" value="ENSMMUP00000027957.4"/>
    <property type="gene ID" value="ENSMMUG00000021231.4"/>
</dbReference>
<dbReference type="FunFam" id="1.10.10.820:FF:000013">
    <property type="entry name" value="Unconventional myosin-XVI"/>
    <property type="match status" value="1"/>
</dbReference>
<keyword evidence="5" id="KW-0505">Motor protein</keyword>
<dbReference type="Gene3D" id="1.10.10.820">
    <property type="match status" value="1"/>
</dbReference>
<dbReference type="PRINTS" id="PR00193">
    <property type="entry name" value="MYOSINHEAVY"/>
</dbReference>
<dbReference type="GO" id="GO:0003774">
    <property type="term" value="F:cytoskeletal motor activity"/>
    <property type="evidence" value="ECO:0007669"/>
    <property type="project" value="InterPro"/>
</dbReference>
<feature type="region of interest" description="Disordered" evidence="7">
    <location>
        <begin position="642"/>
        <end position="739"/>
    </location>
</feature>
<dbReference type="Gene3D" id="1.20.5.4820">
    <property type="match status" value="1"/>
</dbReference>
<evidence type="ECO:0000256" key="7">
    <source>
        <dbReference type="SAM" id="MobiDB-lite"/>
    </source>
</evidence>
<feature type="compositionally biased region" description="Pro residues" evidence="7">
    <location>
        <begin position="961"/>
        <end position="970"/>
    </location>
</feature>
<feature type="compositionally biased region" description="Basic residues" evidence="7">
    <location>
        <begin position="655"/>
        <end position="664"/>
    </location>
</feature>
<reference evidence="9" key="3">
    <citation type="submission" date="2025-08" db="UniProtKB">
        <authorList>
            <consortium name="Ensembl"/>
        </authorList>
    </citation>
    <scope>IDENTIFICATION</scope>
    <source>
        <strain evidence="9">17573</strain>
    </source>
</reference>
<dbReference type="PROSITE" id="PS51456">
    <property type="entry name" value="MYOSIN_MOTOR"/>
    <property type="match status" value="1"/>
</dbReference>
<dbReference type="ExpressionAtlas" id="F7HTN5">
    <property type="expression patterns" value="baseline"/>
</dbReference>
<evidence type="ECO:0000256" key="2">
    <source>
        <dbReference type="ARBA" id="ARBA00022741"/>
    </source>
</evidence>
<dbReference type="PANTHER" id="PTHR47335:SF1">
    <property type="entry name" value="UNCONVENTIONAL MYOSIN-XVI"/>
    <property type="match status" value="1"/>
</dbReference>
<reference evidence="9" key="4">
    <citation type="submission" date="2025-09" db="UniProtKB">
        <authorList>
            <consortium name="Ensembl"/>
        </authorList>
    </citation>
    <scope>IDENTIFICATION</scope>
    <source>
        <strain evidence="9">17573</strain>
    </source>
</reference>
<dbReference type="InterPro" id="IPR036961">
    <property type="entry name" value="Kinesin_motor_dom_sf"/>
</dbReference>
<dbReference type="Pfam" id="PF15439">
    <property type="entry name" value="NYAP_N"/>
    <property type="match status" value="1"/>
</dbReference>
<feature type="region of interest" description="Disordered" evidence="7">
    <location>
        <begin position="834"/>
        <end position="978"/>
    </location>
</feature>
<evidence type="ECO:0000256" key="4">
    <source>
        <dbReference type="ARBA" id="ARBA00023123"/>
    </source>
</evidence>
<sequence>MSSSVKCSPLPQVMCILEAFGHAKTTLNDLSSCFIKYFELQFCERKQQLTGARIYTYLLEKSRLVSQPLGQSNFLIFSLLMDGLSAEEKHGLHLNNLCAHRYLNQTMQDDVSTGERSLNREKLAVLKQALNVVGFSNLEVENLFVILAAILHLGDIRFTALTEGNSAFVSDLQLLEQVAGMLQVSTDELASALTTDIQYFKGDMIIRRHTIQIAEFFRDLLAKSLYSRLFSFLVNTMNSCLLSQDEQRSMQTLDIGILDIFGFEEFQKNEFEQLCVNMTNEKMHHYINEVLFLHEQVECVQEGVTMETAYSPGNQNGVLDFFFQKPSGFLTLLDEESQMIWSMESNFPKKLQSLLESSNTNAVYSPLKDGNGNVALKDHGTAFTIMHYAGRVMYDVVGAIEKNKDSLSQNLLFVMKTSENVVINHLFQSKLSQTGSLVSAYPSFKFRGHKSALLSKKMTASSIIGENKNYLELSKLLKKKGTSTFLQRLERGDPVTIASQLRKSLTDIIGKLQKCTPHFIHCIRPNNSKLPDTFDNFYVSAQLQYIGVLEMVKIFRYGYPVRLSFSDFLSRYKPLADTFLREKKEHLAAERCRLVLQQCKLQGWQMGVRKVFLKYWHADQLNDLCLQLQRKIITCQKALARPRPHSDDYSTMKKIPPRKPKRSPNTKLSGSYEEISGSRPGDARPPGAPGTAARVLTPGTPQCALPPATPPGDEDDGEPVYIEMLGHPARPDSPDPGESVYEEMKCCLPDDGGPGAGSFLRASPPLLHGAPEDEAAGPPGDMCDIPPPFPNLLPHRPPLLVFPPTPVTCSPASDESPLTPLEVKKLPVLETNLKYPVQSEGSSPLSPQYSKSQKGDGDRPASPGLALFNGSGRASPPSTPPPPPPGPPPAPFRPCAHLAFPPEPAPVSLGKAGPSTEAPKVHPKPNSAPGAGSCSSFPKIPYSPVKAARVDARKAGSSASPPAPYSPPSSRPLSSPLDELASLFNSGRSVLRKSAAGRKIREAEGFETNMNLSSRDDPSTSEITSETQDRNANNHGIQLSNSLSSAITAENGNSISNGLPEEDGYSRLSISGTGTSTFQRHRDSHTTQVIHQLRLSENESVALQELLDWRRKLCEEGQDWQQILHHAEPRVPPPPPCKKPSLLKKPEGASCNRLPSELWDTTI</sequence>
<dbReference type="SMART" id="SM00242">
    <property type="entry name" value="MYSc"/>
    <property type="match status" value="1"/>
</dbReference>
<dbReference type="VEuPathDB" id="HostDB:ENSMMUG00000021231"/>
<dbReference type="InterPro" id="IPR052838">
    <property type="entry name" value="Myosin-XVI"/>
</dbReference>
<keyword evidence="1" id="KW-0597">Phosphoprotein</keyword>
<evidence type="ECO:0000256" key="6">
    <source>
        <dbReference type="PROSITE-ProRule" id="PRU00782"/>
    </source>
</evidence>
<dbReference type="VGNC" id="VGNC:75042">
    <property type="gene designation" value="MYO16"/>
</dbReference>
<feature type="domain" description="Myosin motor" evidence="8">
    <location>
        <begin position="1"/>
        <end position="626"/>
    </location>
</feature>
<dbReference type="SUPFAM" id="SSF52540">
    <property type="entry name" value="P-loop containing nucleoside triphosphate hydrolases"/>
    <property type="match status" value="1"/>
</dbReference>
<dbReference type="GO" id="GO:0016459">
    <property type="term" value="C:myosin complex"/>
    <property type="evidence" value="ECO:0007669"/>
    <property type="project" value="UniProtKB-KW"/>
</dbReference>
<dbReference type="SMR" id="F7HTN5"/>
<evidence type="ECO:0000259" key="8">
    <source>
        <dbReference type="PROSITE" id="PS51456"/>
    </source>
</evidence>
<organism evidence="9 10">
    <name type="scientific">Macaca mulatta</name>
    <name type="common">Rhesus macaque</name>
    <dbReference type="NCBI Taxonomy" id="9544"/>
    <lineage>
        <taxon>Eukaryota</taxon>
        <taxon>Metazoa</taxon>
        <taxon>Chordata</taxon>
        <taxon>Craniata</taxon>
        <taxon>Vertebrata</taxon>
        <taxon>Euteleostomi</taxon>
        <taxon>Mammalia</taxon>
        <taxon>Eutheria</taxon>
        <taxon>Euarchontoglires</taxon>
        <taxon>Primates</taxon>
        <taxon>Haplorrhini</taxon>
        <taxon>Catarrhini</taxon>
        <taxon>Cercopithecidae</taxon>
        <taxon>Cercopithecinae</taxon>
        <taxon>Macaca</taxon>
    </lineage>
</organism>
<comment type="similarity">
    <text evidence="6">Belongs to the TRAFAC class myosin-kinesin ATPase superfamily. Myosin family.</text>
</comment>
<protein>
    <submittedName>
        <fullName evidence="9">Myosin XVI</fullName>
    </submittedName>
</protein>
<comment type="caution">
    <text evidence="6">Lacks conserved residue(s) required for the propagation of feature annotation.</text>
</comment>
<feature type="compositionally biased region" description="Pro residues" evidence="7">
    <location>
        <begin position="877"/>
        <end position="892"/>
    </location>
</feature>
<dbReference type="PANTHER" id="PTHR47335">
    <property type="entry name" value="UNCONVENTIONAL MYOSIN-XVI"/>
    <property type="match status" value="1"/>
</dbReference>
<dbReference type="GeneTree" id="ENSGT00940000158920"/>
<name>F7HTN5_MACMU</name>
<evidence type="ECO:0000313" key="11">
    <source>
        <dbReference type="VGNC" id="VGNC:75042"/>
    </source>
</evidence>
<feature type="compositionally biased region" description="Polar residues" evidence="7">
    <location>
        <begin position="1020"/>
        <end position="1036"/>
    </location>
</feature>
<dbReference type="AlphaFoldDB" id="F7HTN5"/>
<feature type="region of interest" description="Disordered" evidence="7">
    <location>
        <begin position="751"/>
        <end position="792"/>
    </location>
</feature>
<dbReference type="GO" id="GO:0003779">
    <property type="term" value="F:actin binding"/>
    <property type="evidence" value="ECO:0007669"/>
    <property type="project" value="UniProtKB-KW"/>
</dbReference>
<dbReference type="InterPro" id="IPR001609">
    <property type="entry name" value="Myosin_head_motor_dom-like"/>
</dbReference>
<feature type="region of interest" description="Disordered" evidence="7">
    <location>
        <begin position="803"/>
        <end position="822"/>
    </location>
</feature>
<proteinExistence type="inferred from homology"/>
<feature type="region of interest" description="Disordered" evidence="7">
    <location>
        <begin position="1002"/>
        <end position="1036"/>
    </location>
</feature>
<reference evidence="9" key="2">
    <citation type="submission" date="2019-01" db="EMBL/GenBank/DDBJ databases">
        <authorList>
            <person name="Graves T."/>
            <person name="Eichler E.E."/>
            <person name="Wilson R.K."/>
        </authorList>
    </citation>
    <scope>NUCLEOTIDE SEQUENCE [LARGE SCALE GENOMIC DNA]</scope>
    <source>
        <strain evidence="9">17573</strain>
    </source>
</reference>
<evidence type="ECO:0000256" key="5">
    <source>
        <dbReference type="ARBA" id="ARBA00023175"/>
    </source>
</evidence>
<dbReference type="Pfam" id="PF15452">
    <property type="entry name" value="NYAP_C"/>
    <property type="match status" value="1"/>
</dbReference>
<evidence type="ECO:0000256" key="1">
    <source>
        <dbReference type="ARBA" id="ARBA00022553"/>
    </source>
</evidence>
<dbReference type="Gene3D" id="3.40.850.10">
    <property type="entry name" value="Kinesin motor domain"/>
    <property type="match status" value="1"/>
</dbReference>
<keyword evidence="3" id="KW-0067">ATP-binding</keyword>
<dbReference type="Proteomes" id="UP000006718">
    <property type="component" value="Chromosome 17"/>
</dbReference>
<feature type="region of interest" description="Actin-binding" evidence="6">
    <location>
        <begin position="505"/>
        <end position="527"/>
    </location>
</feature>
<dbReference type="Pfam" id="PF00063">
    <property type="entry name" value="Myosin_head"/>
    <property type="match status" value="1"/>
</dbReference>
<dbReference type="InterPro" id="IPR027417">
    <property type="entry name" value="P-loop_NTPase"/>
</dbReference>
<feature type="region of interest" description="Disordered" evidence="7">
    <location>
        <begin position="1126"/>
        <end position="1149"/>
    </location>
</feature>
<evidence type="ECO:0000313" key="10">
    <source>
        <dbReference type="Proteomes" id="UP000006718"/>
    </source>
</evidence>
<dbReference type="Gene3D" id="1.20.58.530">
    <property type="match status" value="1"/>
</dbReference>
<keyword evidence="4 6" id="KW-0518">Myosin</keyword>
<dbReference type="Bgee" id="ENSMMUG00000021231">
    <property type="expression patterns" value="Expressed in spermatid and 12 other cell types or tissues"/>
</dbReference>
<reference evidence="10" key="1">
    <citation type="journal article" date="2007" name="Science">
        <title>Evolutionary and biomedical insights from the rhesus macaque genome.</title>
        <authorList>
            <person name="Gibbs R.A."/>
            <person name="Rogers J."/>
            <person name="Katze M.G."/>
            <person name="Bumgarner R."/>
            <person name="Weinstock G.M."/>
            <person name="Mardis E.R."/>
            <person name="Remington K.A."/>
            <person name="Strausberg R.L."/>
            <person name="Venter J.C."/>
            <person name="Wilson R.K."/>
            <person name="Batzer M.A."/>
            <person name="Bustamante C.D."/>
            <person name="Eichler E.E."/>
            <person name="Hahn M.W."/>
            <person name="Hardison R.C."/>
            <person name="Makova K.D."/>
            <person name="Miller W."/>
            <person name="Milosavljevic A."/>
            <person name="Palermo R.E."/>
            <person name="Siepel A."/>
            <person name="Sikela J.M."/>
            <person name="Attaway T."/>
            <person name="Bell S."/>
            <person name="Bernard K.E."/>
            <person name="Buhay C.J."/>
            <person name="Chandrabose M.N."/>
            <person name="Dao M."/>
            <person name="Davis C."/>
            <person name="Delehaunty K.D."/>
            <person name="Ding Y."/>
            <person name="Dinh H.H."/>
            <person name="Dugan-Rocha S."/>
            <person name="Fulton L.A."/>
            <person name="Gabisi R.A."/>
            <person name="Garner T.T."/>
            <person name="Godfrey J."/>
            <person name="Hawes A.C."/>
            <person name="Hernandez J."/>
            <person name="Hines S."/>
            <person name="Holder M."/>
            <person name="Hume J."/>
            <person name="Jhangiani S.N."/>
            <person name="Joshi V."/>
            <person name="Khan Z.M."/>
            <person name="Kirkness E.F."/>
            <person name="Cree A."/>
            <person name="Fowler R.G."/>
            <person name="Lee S."/>
            <person name="Lewis L.R."/>
            <person name="Li Z."/>
            <person name="Liu Y.-S."/>
            <person name="Moore S.M."/>
            <person name="Muzny D."/>
            <person name="Nazareth L.V."/>
            <person name="Ngo D.N."/>
            <person name="Okwuonu G.O."/>
            <person name="Pai G."/>
            <person name="Parker D."/>
            <person name="Paul H.A."/>
            <person name="Pfannkoch C."/>
            <person name="Pohl C.S."/>
            <person name="Rogers Y.-H.C."/>
            <person name="Ruiz S.J."/>
            <person name="Sabo A."/>
            <person name="Santibanez J."/>
            <person name="Schneider B.W."/>
            <person name="Smith S.M."/>
            <person name="Sodergren E."/>
            <person name="Svatek A.F."/>
            <person name="Utterback T.R."/>
            <person name="Vattathil S."/>
            <person name="Warren W."/>
            <person name="White C.S."/>
            <person name="Chinwalla A.T."/>
            <person name="Feng Y."/>
            <person name="Halpern A.L."/>
            <person name="Hillier L.W."/>
            <person name="Huang X."/>
            <person name="Minx P."/>
            <person name="Nelson J.O."/>
            <person name="Pepin K.H."/>
            <person name="Qin X."/>
            <person name="Sutton G.G."/>
            <person name="Venter E."/>
            <person name="Walenz B.P."/>
            <person name="Wallis J.W."/>
            <person name="Worley K.C."/>
            <person name="Yang S.-P."/>
            <person name="Jones S.M."/>
            <person name="Marra M.A."/>
            <person name="Rocchi M."/>
            <person name="Schein J.E."/>
            <person name="Baertsch R."/>
            <person name="Clarke L."/>
            <person name="Csuros M."/>
            <person name="Glasscock J."/>
            <person name="Harris R.A."/>
            <person name="Havlak P."/>
            <person name="Jackson A.R."/>
            <person name="Jiang H."/>
            <person name="Liu Y."/>
            <person name="Messina D.N."/>
            <person name="Shen Y."/>
            <person name="Song H.X.-Z."/>
            <person name="Wylie T."/>
            <person name="Zhang L."/>
            <person name="Birney E."/>
            <person name="Han K."/>
            <person name="Konkel M.K."/>
            <person name="Lee J."/>
            <person name="Smit A.F.A."/>
            <person name="Ullmer B."/>
            <person name="Wang H."/>
            <person name="Xing J."/>
            <person name="Burhans R."/>
            <person name="Cheng Z."/>
            <person name="Karro J.E."/>
            <person name="Ma J."/>
            <person name="Raney B."/>
            <person name="She X."/>
            <person name="Cox M.J."/>
            <person name="Demuth J.P."/>
            <person name="Dumas L.J."/>
            <person name="Han S.-G."/>
            <person name="Hopkins J."/>
            <person name="Karimpour-Fard A."/>
            <person name="Kim Y.H."/>
            <person name="Pollack J.R."/>
            <person name="Vinar T."/>
            <person name="Addo-Quaye C."/>
            <person name="Degenhardt J."/>
            <person name="Denby A."/>
            <person name="Hubisz M.J."/>
            <person name="Indap A."/>
            <person name="Kosiol C."/>
            <person name="Lahn B.T."/>
            <person name="Lawson H.A."/>
            <person name="Marklein A."/>
            <person name="Nielsen R."/>
            <person name="Vallender E.J."/>
            <person name="Clark A.G."/>
            <person name="Ferguson B."/>
            <person name="Hernandez R.D."/>
            <person name="Hirani K."/>
            <person name="Kehrer-Sawatzki H."/>
            <person name="Kolb J."/>
            <person name="Patil S."/>
            <person name="Pu L.-L."/>
            <person name="Ren Y."/>
            <person name="Smith D.G."/>
            <person name="Wheeler D.A."/>
            <person name="Schenck I."/>
            <person name="Ball E.V."/>
            <person name="Chen R."/>
            <person name="Cooper D.N."/>
            <person name="Giardine B."/>
            <person name="Hsu F."/>
            <person name="Kent W.J."/>
            <person name="Lesk A."/>
            <person name="Nelson D.L."/>
            <person name="O'brien W.E."/>
            <person name="Pruefer K."/>
            <person name="Stenson P.D."/>
            <person name="Wallace J.C."/>
            <person name="Ke H."/>
            <person name="Liu X.-M."/>
            <person name="Wang P."/>
            <person name="Xiang A.P."/>
            <person name="Yang F."/>
            <person name="Barber G.P."/>
            <person name="Haussler D."/>
            <person name="Karolchik D."/>
            <person name="Kern A.D."/>
            <person name="Kuhn R.M."/>
            <person name="Smith K.E."/>
            <person name="Zwieg A.S."/>
        </authorList>
    </citation>
    <scope>NUCLEOTIDE SEQUENCE [LARGE SCALE GENOMIC DNA]</scope>
    <source>
        <strain evidence="10">17573</strain>
    </source>
</reference>
<evidence type="ECO:0000313" key="9">
    <source>
        <dbReference type="Ensembl" id="ENSMMUP00000027957.4"/>
    </source>
</evidence>
<dbReference type="InterPro" id="IPR029353">
    <property type="entry name" value="NYAP_C"/>
</dbReference>
<keyword evidence="2" id="KW-0547">Nucleotide-binding</keyword>
<dbReference type="InterPro" id="IPR039482">
    <property type="entry name" value="NYAP_N"/>
</dbReference>
<gene>
    <name evidence="9 11" type="primary">MYO16</name>
</gene>